<feature type="domain" description="Reverse transcriptase" evidence="2">
    <location>
        <begin position="74"/>
        <end position="320"/>
    </location>
</feature>
<evidence type="ECO:0000256" key="1">
    <source>
        <dbReference type="ARBA" id="ARBA00034120"/>
    </source>
</evidence>
<dbReference type="Gene3D" id="3.30.70.270">
    <property type="match status" value="1"/>
</dbReference>
<dbReference type="RefSeq" id="WP_395806858.1">
    <property type="nucleotide sequence ID" value="NZ_CP043494.1"/>
</dbReference>
<keyword evidence="4" id="KW-1185">Reference proteome</keyword>
<gene>
    <name evidence="3" type="ORF">F0U60_37505</name>
</gene>
<sequence length="500" mass="56860">MSELILNAIRDEAKKLITRHQRYAFHLHEETQRLVRRSGINWPKTVYAPTYWRDDDGFNPYHVWKHAKSIAYAVEKSLKTRRYLPRPAVRYEVPKPDGTTREVSVFQVADQAIAGIVFKRLLRKNKGRFSSRSFAYRNDLSVHDAVIHIASSFAGHNRIFIAEYDFRKYFDSISHEHIEKVLHDERFYITDEERNILRGFVKCSSHPTGSYSSVHAQPRVRGIPQGVSTSLFLANLAAHPIDRRLENLRVDFARYADDTIVWSDDYAELCRAVEVLTTAAHEMGVEVNLKKSPGVRLLSEEGAASELSSANHVEFVGYRVDGRTLGIRKSSVTNIKGHISKLIYVNLLAQPHSGRCVADRVSGALDKDYKVMISQIRRYMYGDLTEEKLAKYLSGDTPEMRYQGLMSFYPIVDDEEQLRQLDGWLVRTIHTSLQQRASLFQAAGVPATALPHGNSMEYLISSTIGKYRVPSFRKIAKVLRREALKYGPNAVGQIGGPSSS</sequence>
<dbReference type="InterPro" id="IPR043128">
    <property type="entry name" value="Rev_trsase/Diguanyl_cyclase"/>
</dbReference>
<organism evidence="3 4">
    <name type="scientific">Archangium minus</name>
    <dbReference type="NCBI Taxonomy" id="83450"/>
    <lineage>
        <taxon>Bacteria</taxon>
        <taxon>Pseudomonadati</taxon>
        <taxon>Myxococcota</taxon>
        <taxon>Myxococcia</taxon>
        <taxon>Myxococcales</taxon>
        <taxon>Cystobacterineae</taxon>
        <taxon>Archangiaceae</taxon>
        <taxon>Archangium</taxon>
    </lineage>
</organism>
<dbReference type="SUPFAM" id="SSF56672">
    <property type="entry name" value="DNA/RNA polymerases"/>
    <property type="match status" value="1"/>
</dbReference>
<dbReference type="PANTHER" id="PTHR34047:SF8">
    <property type="entry name" value="PROTEIN YKFC"/>
    <property type="match status" value="1"/>
</dbReference>
<dbReference type="PROSITE" id="PS50878">
    <property type="entry name" value="RT_POL"/>
    <property type="match status" value="1"/>
</dbReference>
<accession>A0ABY9X1A8</accession>
<dbReference type="Proteomes" id="UP001611383">
    <property type="component" value="Chromosome"/>
</dbReference>
<comment type="similarity">
    <text evidence="1">Belongs to the bacterial reverse transcriptase family.</text>
</comment>
<reference evidence="3 4" key="1">
    <citation type="submission" date="2019-08" db="EMBL/GenBank/DDBJ databases">
        <title>Archangium and Cystobacter genomes.</title>
        <authorList>
            <person name="Chen I.-C.K."/>
            <person name="Wielgoss S."/>
        </authorList>
    </citation>
    <scope>NUCLEOTIDE SEQUENCE [LARGE SCALE GENOMIC DNA]</scope>
    <source>
        <strain evidence="3 4">Cbm 6</strain>
    </source>
</reference>
<evidence type="ECO:0000259" key="2">
    <source>
        <dbReference type="PROSITE" id="PS50878"/>
    </source>
</evidence>
<dbReference type="InterPro" id="IPR051083">
    <property type="entry name" value="GrpII_Intron_Splice-Mob/Def"/>
</dbReference>
<protein>
    <recommendedName>
        <fullName evidence="2">Reverse transcriptase domain-containing protein</fullName>
    </recommendedName>
</protein>
<evidence type="ECO:0000313" key="4">
    <source>
        <dbReference type="Proteomes" id="UP001611383"/>
    </source>
</evidence>
<proteinExistence type="inferred from homology"/>
<name>A0ABY9X1A8_9BACT</name>
<dbReference type="EMBL" id="CP043494">
    <property type="protein sequence ID" value="WNG49182.1"/>
    <property type="molecule type" value="Genomic_DNA"/>
</dbReference>
<dbReference type="InterPro" id="IPR000477">
    <property type="entry name" value="RT_dom"/>
</dbReference>
<evidence type="ECO:0000313" key="3">
    <source>
        <dbReference type="EMBL" id="WNG49182.1"/>
    </source>
</evidence>
<dbReference type="InterPro" id="IPR043502">
    <property type="entry name" value="DNA/RNA_pol_sf"/>
</dbReference>
<dbReference type="PANTHER" id="PTHR34047">
    <property type="entry name" value="NUCLEAR INTRON MATURASE 1, MITOCHONDRIAL-RELATED"/>
    <property type="match status" value="1"/>
</dbReference>
<dbReference type="Pfam" id="PF00078">
    <property type="entry name" value="RVT_1"/>
    <property type="match status" value="1"/>
</dbReference>